<feature type="chain" id="PRO_5001461297" description="DUF3616 domain-containing protein" evidence="1">
    <location>
        <begin position="34"/>
        <end position="391"/>
    </location>
</feature>
<feature type="domain" description="DUF3616" evidence="2">
    <location>
        <begin position="114"/>
        <end position="151"/>
    </location>
</feature>
<dbReference type="Pfam" id="PF12275">
    <property type="entry name" value="DUF3616"/>
    <property type="match status" value="2"/>
</dbReference>
<dbReference type="EMBL" id="JEMY01000047">
    <property type="protein sequence ID" value="EXI85936.1"/>
    <property type="molecule type" value="Genomic_DNA"/>
</dbReference>
<evidence type="ECO:0000259" key="2">
    <source>
        <dbReference type="Pfam" id="PF12275"/>
    </source>
</evidence>
<reference evidence="3" key="1">
    <citation type="submission" date="2014-02" db="EMBL/GenBank/DDBJ databases">
        <title>Expanding our view of genomic diversity in Candidatus Accumulibacter clades.</title>
        <authorList>
            <person name="Skennerton C.T."/>
            <person name="Barr J.J."/>
            <person name="Slater F.R."/>
            <person name="Bond P.L."/>
            <person name="Tyson G.W."/>
        </authorList>
    </citation>
    <scope>NUCLEOTIDE SEQUENCE [LARGE SCALE GENOMIC DNA]</scope>
</reference>
<comment type="caution">
    <text evidence="3">The sequence shown here is derived from an EMBL/GenBank/DDBJ whole genome shotgun (WGS) entry which is preliminary data.</text>
</comment>
<feature type="domain" description="DUF3616" evidence="2">
    <location>
        <begin position="224"/>
        <end position="304"/>
    </location>
</feature>
<dbReference type="eggNOG" id="ENOG50334VM">
    <property type="taxonomic scope" value="Bacteria"/>
</dbReference>
<protein>
    <recommendedName>
        <fullName evidence="2">DUF3616 domain-containing protein</fullName>
    </recommendedName>
</protein>
<organism evidence="3 4">
    <name type="scientific">Accumulibacter regalis</name>
    <dbReference type="NCBI Taxonomy" id="522306"/>
    <lineage>
        <taxon>Bacteria</taxon>
        <taxon>Pseudomonadati</taxon>
        <taxon>Pseudomonadota</taxon>
        <taxon>Betaproteobacteria</taxon>
        <taxon>Candidatus Accumulibacter</taxon>
    </lineage>
</organism>
<dbReference type="InterPro" id="IPR022060">
    <property type="entry name" value="DUF3616"/>
</dbReference>
<keyword evidence="1" id="KW-0732">Signal</keyword>
<keyword evidence="4" id="KW-1185">Reference proteome</keyword>
<evidence type="ECO:0000313" key="4">
    <source>
        <dbReference type="Proteomes" id="UP000022141"/>
    </source>
</evidence>
<name>A0A011PEF9_ACCRE</name>
<gene>
    <name evidence="3" type="ORF">AW11_03268</name>
</gene>
<feature type="signal peptide" evidence="1">
    <location>
        <begin position="1"/>
        <end position="33"/>
    </location>
</feature>
<evidence type="ECO:0000256" key="1">
    <source>
        <dbReference type="SAM" id="SignalP"/>
    </source>
</evidence>
<sequence length="391" mass="41661">MKHSGTRFLPSWRRSALALVSASLLWAPGSTYAQTPLTIPSVQPTSGPWDSGDGFSFKLGKKKDAKIRRSVSGIACSRSAVQQRICLLVFDEGVEARYATLRDGTLVVGPERVALRADEGELDAEGAATDGNYFYVTGSHSAKRSDCRNNPHSRHVIRFRRDPATGRALRSPGGDPSGVLVDYADSGRLWSIMQAQPELQAHVGEGKCLGTTAPPEAPKLLGQHGVNIEGLAVSDGRLYFGFRGPARKGQAVILAVDSEALFQGGDVRASITRIKVGAGRGIRDMVAVQGGILLLTGPDDDPATQPGVKWAISWWDGKSSSGVVTPKTLATLDLGGVELREIKAGKANVCEDKELKPEAMTVLDETPQAYRLLILSDGMCDGGALTFSVPR</sequence>
<dbReference type="PATRIC" id="fig|1454004.3.peg.3371"/>
<dbReference type="Proteomes" id="UP000022141">
    <property type="component" value="Unassembled WGS sequence"/>
</dbReference>
<dbReference type="AlphaFoldDB" id="A0A011PEF9"/>
<accession>A0A011PEF9</accession>
<proteinExistence type="predicted"/>
<dbReference type="STRING" id="1454004.AW11_03268"/>
<evidence type="ECO:0000313" key="3">
    <source>
        <dbReference type="EMBL" id="EXI85936.1"/>
    </source>
</evidence>